<evidence type="ECO:0000256" key="11">
    <source>
        <dbReference type="ARBA" id="ARBA00022692"/>
    </source>
</evidence>
<evidence type="ECO:0000256" key="25">
    <source>
        <dbReference type="PIRSR" id="PIRSR634016-4"/>
    </source>
</evidence>
<dbReference type="EMBL" id="CADEBD010000337">
    <property type="protein sequence ID" value="CAB3247582.1"/>
    <property type="molecule type" value="Genomic_DNA"/>
</dbReference>
<comment type="catalytic activity">
    <reaction evidence="1">
        <text>Release of N-terminal glutamate (and to a lesser extent aspartate) from a peptide.</text>
        <dbReference type="EC" id="3.4.11.7"/>
    </reaction>
</comment>
<evidence type="ECO:0000256" key="9">
    <source>
        <dbReference type="ARBA" id="ARBA00022622"/>
    </source>
</evidence>
<accession>A0A8S1ARL4</accession>
<evidence type="ECO:0000256" key="10">
    <source>
        <dbReference type="ARBA" id="ARBA00022670"/>
    </source>
</evidence>
<evidence type="ECO:0000256" key="1">
    <source>
        <dbReference type="ARBA" id="ARBA00001703"/>
    </source>
</evidence>
<keyword evidence="7" id="KW-0031">Aminopeptidase</keyword>
<feature type="binding site" evidence="24">
    <location>
        <position position="509"/>
    </location>
    <ligand>
        <name>Zn(2+)</name>
        <dbReference type="ChEBI" id="CHEBI:29105"/>
        <note>catalytic</note>
    </ligand>
</feature>
<comment type="subunit">
    <text evidence="5">Homodimer; disulfide-linked.</text>
</comment>
<dbReference type="FunFam" id="1.25.50.20:FF:000001">
    <property type="entry name" value="Aminopeptidase"/>
    <property type="match status" value="1"/>
</dbReference>
<evidence type="ECO:0000256" key="8">
    <source>
        <dbReference type="ARBA" id="ARBA00022475"/>
    </source>
</evidence>
<dbReference type="SUPFAM" id="SSF55486">
    <property type="entry name" value="Metalloproteases ('zincins'), catalytic domain"/>
    <property type="match status" value="1"/>
</dbReference>
<evidence type="ECO:0000256" key="24">
    <source>
        <dbReference type="PIRSR" id="PIRSR634016-3"/>
    </source>
</evidence>
<keyword evidence="16" id="KW-0735">Signal-anchor</keyword>
<feature type="domain" description="Aminopeptidase N-like N-terminal" evidence="28">
    <location>
        <begin position="73"/>
        <end position="181"/>
    </location>
</feature>
<evidence type="ECO:0000259" key="28">
    <source>
        <dbReference type="Pfam" id="PF17900"/>
    </source>
</evidence>
<keyword evidence="17" id="KW-1133">Transmembrane helix</keyword>
<feature type="domain" description="Aminopeptidase N-like N-terminal" evidence="28">
    <location>
        <begin position="218"/>
        <end position="397"/>
    </location>
</feature>
<evidence type="ECO:0000256" key="12">
    <source>
        <dbReference type="ARBA" id="ARBA00022723"/>
    </source>
</evidence>
<sequence>MKKMSRNQRLKEWANENKTLLCFIVASLCLFVSIVALASNQWSAYITDKITNVSEINDVKVEELNYRLPRSVVPQNYDLTLIPDMENKTFNGSLLITISIVESTKTITLHSKKLRIRKMILRNSHNKKIQIPSISATIYKREFLIIELDNVLKLGEYELFLTFSGKLDLGNVGFYTSTPNNGSVVRKSRLLLSSGQNIMEKMRINVKLSERLSPLIRPLNYKLDLRPNISNGTFQGSVKIEVNVKQEKNHISLHSNFLNIADIKVFKDASEVVVSKYLEVKQLEQLFIYFETALSSGNYNIHIDYTGDLTRNIVGFYASRLFDGRTMVASKFQPTYARQAYPCFDEPDFKATYDIKLWKPPSYIALSNMNEIDRSRDDESNMDIVTFATSVPMSTYLACFVICDFDSKAIEIDSGNYGPKFTLRSFAQRHELHKIDFAQDIGKRATEFYIKYYEVPFPLPKLDMIAIPDYVSGATEHWGLITYRETSFLIDDEHSSAANKISVANTIAHELAHMWFGNLVTMKWWDEVWLNEGFASYMQVKALDNIEPSWKMLDHFLVKTLHPVLVSDAKLSSHPIVQNVATPDQITAIFDSISYNKGASILRMLEGFTGAENFRRGVSDYLKKYEYGNTVTQDLLSCLEPYFKADYPDLNISHIMDTWTRQMGYPVLTVKPGDEPNSYFVLQSRFLYDSDAVYANDSKYNYRWFVPITYKTASGPHERLLWLSDTDENIKIKLKNGENWLKINNNQVGYYRVNYTLPMWQTIIEQLKSKSSQLTPADRSQLLDDIFALAEARLVPYSLALSLTSYLLVENDLIPWETAASIYSKLRVNLLNSLAYDNLQKYFQRLIRPIYVKQNWEAQNLPIMESLLRTKILGFAVQCQLPDAEEKVKNLFLNWLKKKDTSEEVKIDQDLRDIVYFHGMQSGTLSDWDRLFQIYLKEDDVQEKLKLRKALAAPRDTTILRKYLLLAWDETNIRSQDYLNVLMQISFNPSGTALIWDDVRARWPQLVDKFTLNSRYLGNMIPSITSTFNSDLKYKEMEAFFAQYPDAGAGESARQRALENVRNNIRWNTYNLPGVSSWLQANHRA</sequence>
<dbReference type="InterPro" id="IPR027268">
    <property type="entry name" value="Peptidase_M4/M1_CTD_sf"/>
</dbReference>
<evidence type="ECO:0000313" key="30">
    <source>
        <dbReference type="Proteomes" id="UP000494256"/>
    </source>
</evidence>
<keyword evidence="14 24" id="KW-0862">Zinc</keyword>
<dbReference type="Proteomes" id="UP000494256">
    <property type="component" value="Unassembled WGS sequence"/>
</dbReference>
<dbReference type="GO" id="GO:0043171">
    <property type="term" value="P:peptide catabolic process"/>
    <property type="evidence" value="ECO:0007669"/>
    <property type="project" value="TreeGrafter"/>
</dbReference>
<dbReference type="PRINTS" id="PR00756">
    <property type="entry name" value="ALADIPTASE"/>
</dbReference>
<keyword evidence="20" id="KW-1015">Disulfide bond</keyword>
<evidence type="ECO:0000256" key="4">
    <source>
        <dbReference type="ARBA" id="ARBA00010136"/>
    </source>
</evidence>
<evidence type="ECO:0000256" key="22">
    <source>
        <dbReference type="ARBA" id="ARBA00023288"/>
    </source>
</evidence>
<evidence type="ECO:0000256" key="6">
    <source>
        <dbReference type="ARBA" id="ARBA00012567"/>
    </source>
</evidence>
<protein>
    <recommendedName>
        <fullName evidence="6">glutamyl aminopeptidase</fullName>
        <ecNumber evidence="6">3.4.11.7</ecNumber>
    </recommendedName>
</protein>
<dbReference type="PANTHER" id="PTHR11533">
    <property type="entry name" value="PROTEASE M1 ZINC METALLOPROTEASE"/>
    <property type="match status" value="1"/>
</dbReference>
<evidence type="ECO:0000256" key="3">
    <source>
        <dbReference type="ARBA" id="ARBA00004609"/>
    </source>
</evidence>
<dbReference type="EC" id="3.4.11.7" evidence="6"/>
<dbReference type="GO" id="GO:0006508">
    <property type="term" value="P:proteolysis"/>
    <property type="evidence" value="ECO:0007669"/>
    <property type="project" value="UniProtKB-KW"/>
</dbReference>
<keyword evidence="21" id="KW-0325">Glycoprotein</keyword>
<keyword evidence="19" id="KW-0472">Membrane</keyword>
<dbReference type="InterPro" id="IPR024571">
    <property type="entry name" value="ERAP1-like_C_dom"/>
</dbReference>
<dbReference type="Gene3D" id="1.10.390.10">
    <property type="entry name" value="Neutral Protease Domain 2"/>
    <property type="match status" value="1"/>
</dbReference>
<dbReference type="InterPro" id="IPR045357">
    <property type="entry name" value="Aminopeptidase_N-like_N"/>
</dbReference>
<dbReference type="PANTHER" id="PTHR11533:SF276">
    <property type="entry name" value="GLUTAMYL AMINOPEPTIDASE"/>
    <property type="match status" value="1"/>
</dbReference>
<dbReference type="FunFam" id="2.60.40.1910:FF:000003">
    <property type="entry name" value="Aminopeptidase"/>
    <property type="match status" value="1"/>
</dbReference>
<organism evidence="29 30">
    <name type="scientific">Arctia plantaginis</name>
    <name type="common">Wood tiger moth</name>
    <name type="synonym">Phalaena plantaginis</name>
    <dbReference type="NCBI Taxonomy" id="874455"/>
    <lineage>
        <taxon>Eukaryota</taxon>
        <taxon>Metazoa</taxon>
        <taxon>Ecdysozoa</taxon>
        <taxon>Arthropoda</taxon>
        <taxon>Hexapoda</taxon>
        <taxon>Insecta</taxon>
        <taxon>Pterygota</taxon>
        <taxon>Neoptera</taxon>
        <taxon>Endopterygota</taxon>
        <taxon>Lepidoptera</taxon>
        <taxon>Glossata</taxon>
        <taxon>Ditrysia</taxon>
        <taxon>Noctuoidea</taxon>
        <taxon>Erebidae</taxon>
        <taxon>Arctiinae</taxon>
        <taxon>Arctia</taxon>
    </lineage>
</organism>
<dbReference type="Gene3D" id="2.60.40.1730">
    <property type="entry name" value="tricorn interacting facor f3 domain"/>
    <property type="match status" value="2"/>
</dbReference>
<dbReference type="InterPro" id="IPR034016">
    <property type="entry name" value="M1_APN-typ"/>
</dbReference>
<evidence type="ECO:0000256" key="21">
    <source>
        <dbReference type="ARBA" id="ARBA00023180"/>
    </source>
</evidence>
<dbReference type="GO" id="GO:0042277">
    <property type="term" value="F:peptide binding"/>
    <property type="evidence" value="ECO:0007669"/>
    <property type="project" value="TreeGrafter"/>
</dbReference>
<comment type="similarity">
    <text evidence="4">Belongs to the peptidase M1 family.</text>
</comment>
<dbReference type="InterPro" id="IPR042097">
    <property type="entry name" value="Aminopeptidase_N-like_N_sf"/>
</dbReference>
<keyword evidence="10" id="KW-0645">Protease</keyword>
<dbReference type="Pfam" id="PF11838">
    <property type="entry name" value="ERAP1_C"/>
    <property type="match status" value="1"/>
</dbReference>
<name>A0A8S1ARL4_ARCPL</name>
<evidence type="ECO:0000313" key="29">
    <source>
        <dbReference type="EMBL" id="CAB3247582.1"/>
    </source>
</evidence>
<evidence type="ECO:0000256" key="20">
    <source>
        <dbReference type="ARBA" id="ARBA00023157"/>
    </source>
</evidence>
<dbReference type="GO" id="GO:0098552">
    <property type="term" value="C:side of membrane"/>
    <property type="evidence" value="ECO:0007669"/>
    <property type="project" value="UniProtKB-KW"/>
</dbReference>
<dbReference type="InterPro" id="IPR014782">
    <property type="entry name" value="Peptidase_M1_dom"/>
</dbReference>
<dbReference type="Pfam" id="PF17900">
    <property type="entry name" value="Peptidase_M1_N"/>
    <property type="match status" value="2"/>
</dbReference>
<reference evidence="29 30" key="1">
    <citation type="submission" date="2020-04" db="EMBL/GenBank/DDBJ databases">
        <authorList>
            <person name="Wallbank WR R."/>
            <person name="Pardo Diaz C."/>
            <person name="Kozak K."/>
            <person name="Martin S."/>
            <person name="Jiggins C."/>
            <person name="Moest M."/>
            <person name="Warren A I."/>
            <person name="Byers J.R.P. K."/>
            <person name="Montejo-Kovacevich G."/>
            <person name="Yen C E."/>
        </authorList>
    </citation>
    <scope>NUCLEOTIDE SEQUENCE [LARGE SCALE GENOMIC DNA]</scope>
</reference>
<dbReference type="GO" id="GO:0004230">
    <property type="term" value="F:glutamyl aminopeptidase activity"/>
    <property type="evidence" value="ECO:0007669"/>
    <property type="project" value="UniProtKB-EC"/>
</dbReference>
<evidence type="ECO:0000256" key="14">
    <source>
        <dbReference type="ARBA" id="ARBA00022833"/>
    </source>
</evidence>
<evidence type="ECO:0000259" key="27">
    <source>
        <dbReference type="Pfam" id="PF11838"/>
    </source>
</evidence>
<keyword evidence="22" id="KW-0449">Lipoprotein</keyword>
<keyword evidence="18" id="KW-0482">Metalloprotease</keyword>
<feature type="domain" description="Peptidase M1 membrane alanine aminopeptidase" evidence="26">
    <location>
        <begin position="437"/>
        <end position="659"/>
    </location>
</feature>
<dbReference type="GO" id="GO:0008270">
    <property type="term" value="F:zinc ion binding"/>
    <property type="evidence" value="ECO:0007669"/>
    <property type="project" value="InterPro"/>
</dbReference>
<dbReference type="FunFam" id="1.10.390.10:FF:000016">
    <property type="entry name" value="Glutamyl aminopeptidase"/>
    <property type="match status" value="1"/>
</dbReference>
<keyword evidence="15" id="KW-0106">Calcium</keyword>
<evidence type="ECO:0000259" key="26">
    <source>
        <dbReference type="Pfam" id="PF01433"/>
    </source>
</evidence>
<evidence type="ECO:0000256" key="13">
    <source>
        <dbReference type="ARBA" id="ARBA00022801"/>
    </source>
</evidence>
<dbReference type="GO" id="GO:0005886">
    <property type="term" value="C:plasma membrane"/>
    <property type="evidence" value="ECO:0007669"/>
    <property type="project" value="UniProtKB-SubCell"/>
</dbReference>
<keyword evidence="13" id="KW-0378">Hydrolase</keyword>
<feature type="site" description="Transition state stabilizer" evidence="25">
    <location>
        <position position="595"/>
    </location>
</feature>
<dbReference type="FunFam" id="2.60.40.1730:FF:000001">
    <property type="entry name" value="Leucyl-cystinyl aminopeptidase"/>
    <property type="match status" value="1"/>
</dbReference>
<dbReference type="Gene3D" id="2.60.40.1910">
    <property type="match status" value="1"/>
</dbReference>
<keyword evidence="8" id="KW-1003">Cell membrane</keyword>
<feature type="binding site" evidence="24">
    <location>
        <position position="513"/>
    </location>
    <ligand>
        <name>Zn(2+)</name>
        <dbReference type="ChEBI" id="CHEBI:29105"/>
        <note>catalytic</note>
    </ligand>
</feature>
<evidence type="ECO:0000256" key="19">
    <source>
        <dbReference type="ARBA" id="ARBA00023136"/>
    </source>
</evidence>
<keyword evidence="9" id="KW-0336">GPI-anchor</keyword>
<dbReference type="GO" id="GO:0005615">
    <property type="term" value="C:extracellular space"/>
    <property type="evidence" value="ECO:0007669"/>
    <property type="project" value="TreeGrafter"/>
</dbReference>
<evidence type="ECO:0000256" key="16">
    <source>
        <dbReference type="ARBA" id="ARBA00022968"/>
    </source>
</evidence>
<dbReference type="CDD" id="cd09601">
    <property type="entry name" value="M1_APN-Q_like"/>
    <property type="match status" value="1"/>
</dbReference>
<proteinExistence type="inferred from homology"/>
<dbReference type="Pfam" id="PF01433">
    <property type="entry name" value="Peptidase_M1"/>
    <property type="match status" value="1"/>
</dbReference>
<evidence type="ECO:0000256" key="23">
    <source>
        <dbReference type="PIRSR" id="PIRSR634016-1"/>
    </source>
</evidence>
<gene>
    <name evidence="29" type="ORF">APLA_LOCUS12028</name>
</gene>
<dbReference type="GO" id="GO:0005737">
    <property type="term" value="C:cytoplasm"/>
    <property type="evidence" value="ECO:0007669"/>
    <property type="project" value="TreeGrafter"/>
</dbReference>
<dbReference type="GO" id="GO:0070006">
    <property type="term" value="F:metalloaminopeptidase activity"/>
    <property type="evidence" value="ECO:0007669"/>
    <property type="project" value="TreeGrafter"/>
</dbReference>
<evidence type="ECO:0000256" key="2">
    <source>
        <dbReference type="ARBA" id="ARBA00004401"/>
    </source>
</evidence>
<dbReference type="OrthoDB" id="4327074at2759"/>
<evidence type="ECO:0000256" key="17">
    <source>
        <dbReference type="ARBA" id="ARBA00022989"/>
    </source>
</evidence>
<dbReference type="InterPro" id="IPR001930">
    <property type="entry name" value="Peptidase_M1"/>
</dbReference>
<comment type="cofactor">
    <cofactor evidence="24">
        <name>Zn(2+)</name>
        <dbReference type="ChEBI" id="CHEBI:29105"/>
    </cofactor>
    <text evidence="24">Binds 1 zinc ion per subunit.</text>
</comment>
<dbReference type="SUPFAM" id="SSF63737">
    <property type="entry name" value="Leukotriene A4 hydrolase N-terminal domain"/>
    <property type="match status" value="2"/>
</dbReference>
<evidence type="ECO:0000256" key="15">
    <source>
        <dbReference type="ARBA" id="ARBA00022837"/>
    </source>
</evidence>
<comment type="subcellular location">
    <subcellularLocation>
        <location evidence="3">Cell membrane</location>
        <topology evidence="3">Lipid-anchor</topology>
        <topology evidence="3">GPI-anchor</topology>
    </subcellularLocation>
    <subcellularLocation>
        <location evidence="2">Cell membrane</location>
        <topology evidence="2">Single-pass type II membrane protein</topology>
    </subcellularLocation>
</comment>
<dbReference type="AlphaFoldDB" id="A0A8S1ARL4"/>
<evidence type="ECO:0000256" key="5">
    <source>
        <dbReference type="ARBA" id="ARBA00011748"/>
    </source>
</evidence>
<feature type="binding site" evidence="24">
    <location>
        <position position="532"/>
    </location>
    <ligand>
        <name>Zn(2+)</name>
        <dbReference type="ChEBI" id="CHEBI:29105"/>
        <note>catalytic</note>
    </ligand>
</feature>
<evidence type="ECO:0000256" key="7">
    <source>
        <dbReference type="ARBA" id="ARBA00022438"/>
    </source>
</evidence>
<keyword evidence="11" id="KW-0812">Transmembrane</keyword>
<dbReference type="InterPro" id="IPR050344">
    <property type="entry name" value="Peptidase_M1_aminopeptidases"/>
</dbReference>
<feature type="domain" description="ERAP1-like C-terminal" evidence="27">
    <location>
        <begin position="740"/>
        <end position="1063"/>
    </location>
</feature>
<keyword evidence="12 24" id="KW-0479">Metal-binding</keyword>
<dbReference type="Gene3D" id="1.25.50.20">
    <property type="match status" value="1"/>
</dbReference>
<comment type="caution">
    <text evidence="29">The sequence shown here is derived from an EMBL/GenBank/DDBJ whole genome shotgun (WGS) entry which is preliminary data.</text>
</comment>
<feature type="active site" description="Proton acceptor" evidence="23">
    <location>
        <position position="510"/>
    </location>
</feature>
<evidence type="ECO:0000256" key="18">
    <source>
        <dbReference type="ARBA" id="ARBA00023049"/>
    </source>
</evidence>